<keyword evidence="6" id="KW-0687">Ribonucleoprotein</keyword>
<dbReference type="InterPro" id="IPR021757">
    <property type="entry name" value="Ribosomal_mL46_N"/>
</dbReference>
<proteinExistence type="inferred from homology"/>
<dbReference type="EMBL" id="CP003012">
    <property type="protein sequence ID" value="AEO68833.1"/>
    <property type="molecule type" value="Genomic_DNA"/>
</dbReference>
<feature type="compositionally biased region" description="Low complexity" evidence="8">
    <location>
        <begin position="22"/>
        <end position="41"/>
    </location>
</feature>
<feature type="region of interest" description="Disordered" evidence="8">
    <location>
        <begin position="1"/>
        <end position="41"/>
    </location>
</feature>
<keyword evidence="11" id="KW-1185">Reference proteome</keyword>
<dbReference type="InterPro" id="IPR033650">
    <property type="entry name" value="Ribosomal_mL46_NUDIX"/>
</dbReference>
<reference evidence="10 11" key="1">
    <citation type="journal article" date="2011" name="Nat. Biotechnol.">
        <title>Comparative genomic analysis of the thermophilic biomass-degrading fungi Myceliophthora thermophila and Thielavia terrestris.</title>
        <authorList>
            <person name="Berka R.M."/>
            <person name="Grigoriev I.V."/>
            <person name="Otillar R."/>
            <person name="Salamov A."/>
            <person name="Grimwood J."/>
            <person name="Reid I."/>
            <person name="Ishmael N."/>
            <person name="John T."/>
            <person name="Darmond C."/>
            <person name="Moisan M.-C."/>
            <person name="Henrissat B."/>
            <person name="Coutinho P.M."/>
            <person name="Lombard V."/>
            <person name="Natvig D.O."/>
            <person name="Lindquist E."/>
            <person name="Schmutz J."/>
            <person name="Lucas S."/>
            <person name="Harris P."/>
            <person name="Powlowski J."/>
            <person name="Bellemare A."/>
            <person name="Taylor D."/>
            <person name="Butler G."/>
            <person name="de Vries R.P."/>
            <person name="Allijn I.E."/>
            <person name="van den Brink J."/>
            <person name="Ushinsky S."/>
            <person name="Storms R."/>
            <person name="Powell A.J."/>
            <person name="Paulsen I.T."/>
            <person name="Elbourne L.D.H."/>
            <person name="Baker S.E."/>
            <person name="Magnuson J."/>
            <person name="LaBoissiere S."/>
            <person name="Clutterbuck A.J."/>
            <person name="Martinez D."/>
            <person name="Wogulis M."/>
            <person name="de Leon A.L."/>
            <person name="Rey M.W."/>
            <person name="Tsang A."/>
        </authorList>
    </citation>
    <scope>NUCLEOTIDE SEQUENCE [LARGE SCALE GENOMIC DNA]</scope>
    <source>
        <strain evidence="11">ATCC 38088 / NRRL 8126</strain>
    </source>
</reference>
<feature type="domain" description="Large ribosomal subunit protein mL46 N-terminal" evidence="9">
    <location>
        <begin position="95"/>
        <end position="229"/>
    </location>
</feature>
<sequence>MSAPGRGSALLRSSHRVCSQCARPAPRTPRPSAAASQPSPALGLAVPLTARRYYAAEAAEAADSLSQQASTTAPPPVTTAPDPETPTPAAARYCIKSSLILTRPPLLTREPTPFEAAYYLYQKRLNERLTAPFRRAFYFKQDSAADLDFRIKLRERRGVPAKDIGRYNPRGRMAWNDEVMVGSRLADPAEVRDRLLADAEVRVSEDGEPIPPEERVPVERPQSRLTQADLENDVRRLDRKLDRTLYLVVKRATTGGEGREAKAEGEGQGQGEGEGEDGVWEFPTAVVPTHEALHETAARALEEAAGVNMNTWIVGRAPVAHRVVEPVLGPDGVSVVQRGEKIFFLKGRIMAGQADLTGNKLGLTDFKWLTKEELQEVLPLRYFLSVRKMMDLR</sequence>
<dbReference type="CDD" id="cd04661">
    <property type="entry name" value="NUDIX_MRP_L46"/>
    <property type="match status" value="1"/>
</dbReference>
<evidence type="ECO:0000256" key="2">
    <source>
        <dbReference type="ARBA" id="ARBA00009070"/>
    </source>
</evidence>
<dbReference type="Proteomes" id="UP000008181">
    <property type="component" value="Chromosome 4"/>
</dbReference>
<evidence type="ECO:0000256" key="3">
    <source>
        <dbReference type="ARBA" id="ARBA00022946"/>
    </source>
</evidence>
<keyword evidence="3" id="KW-0809">Transit peptide</keyword>
<evidence type="ECO:0000256" key="1">
    <source>
        <dbReference type="ARBA" id="ARBA00004173"/>
    </source>
</evidence>
<evidence type="ECO:0000256" key="8">
    <source>
        <dbReference type="SAM" id="MobiDB-lite"/>
    </source>
</evidence>
<feature type="region of interest" description="Disordered" evidence="8">
    <location>
        <begin position="64"/>
        <end position="88"/>
    </location>
</feature>
<evidence type="ECO:0000256" key="6">
    <source>
        <dbReference type="ARBA" id="ARBA00023274"/>
    </source>
</evidence>
<dbReference type="RefSeq" id="XP_003655169.1">
    <property type="nucleotide sequence ID" value="XM_003655121.1"/>
</dbReference>
<dbReference type="KEGG" id="ttt:THITE_2118559"/>
<dbReference type="GO" id="GO:0005743">
    <property type="term" value="C:mitochondrial inner membrane"/>
    <property type="evidence" value="ECO:0007669"/>
    <property type="project" value="UniProtKB-ARBA"/>
</dbReference>
<dbReference type="SUPFAM" id="SSF55811">
    <property type="entry name" value="Nudix"/>
    <property type="match status" value="1"/>
</dbReference>
<dbReference type="HOGENOM" id="CLU_040204_1_1_1"/>
<evidence type="ECO:0000259" key="9">
    <source>
        <dbReference type="Pfam" id="PF11788"/>
    </source>
</evidence>
<evidence type="ECO:0000313" key="10">
    <source>
        <dbReference type="EMBL" id="AEO68833.1"/>
    </source>
</evidence>
<comment type="subcellular location">
    <subcellularLocation>
        <location evidence="1">Mitochondrion</location>
    </subcellularLocation>
</comment>
<dbReference type="AlphaFoldDB" id="G2RAA1"/>
<dbReference type="GeneID" id="11524359"/>
<dbReference type="PANTHER" id="PTHR13124:SF12">
    <property type="entry name" value="LARGE RIBOSOMAL SUBUNIT PROTEIN ML46"/>
    <property type="match status" value="1"/>
</dbReference>
<dbReference type="eggNOG" id="KOG4548">
    <property type="taxonomic scope" value="Eukaryota"/>
</dbReference>
<feature type="region of interest" description="Disordered" evidence="8">
    <location>
        <begin position="255"/>
        <end position="276"/>
    </location>
</feature>
<feature type="compositionally biased region" description="Pro residues" evidence="8">
    <location>
        <begin position="73"/>
        <end position="86"/>
    </location>
</feature>
<evidence type="ECO:0000256" key="7">
    <source>
        <dbReference type="ARBA" id="ARBA00035190"/>
    </source>
</evidence>
<protein>
    <recommendedName>
        <fullName evidence="7">Large ribosomal subunit protein mL46</fullName>
    </recommendedName>
</protein>
<dbReference type="Pfam" id="PF11788">
    <property type="entry name" value="MRP-L46"/>
    <property type="match status" value="1"/>
</dbReference>
<organism evidence="10 11">
    <name type="scientific">Thermothielavioides terrestris (strain ATCC 38088 / NRRL 8126)</name>
    <name type="common">Thielavia terrestris</name>
    <dbReference type="NCBI Taxonomy" id="578455"/>
    <lineage>
        <taxon>Eukaryota</taxon>
        <taxon>Fungi</taxon>
        <taxon>Dikarya</taxon>
        <taxon>Ascomycota</taxon>
        <taxon>Pezizomycotina</taxon>
        <taxon>Sordariomycetes</taxon>
        <taxon>Sordariomycetidae</taxon>
        <taxon>Sordariales</taxon>
        <taxon>Chaetomiaceae</taxon>
        <taxon>Thermothielavioides</taxon>
        <taxon>Thermothielavioides terrestris</taxon>
    </lineage>
</organism>
<keyword evidence="5" id="KW-0496">Mitochondrion</keyword>
<dbReference type="PANTHER" id="PTHR13124">
    <property type="entry name" value="39S RIBOSOMAL PROTEIN L46, MITOCHONDRIAL PRECURSOR-RELATED"/>
    <property type="match status" value="1"/>
</dbReference>
<dbReference type="GO" id="GO:0003735">
    <property type="term" value="F:structural constituent of ribosome"/>
    <property type="evidence" value="ECO:0007669"/>
    <property type="project" value="InterPro"/>
</dbReference>
<dbReference type="InterPro" id="IPR040008">
    <property type="entry name" value="Ribosomal_mL46"/>
</dbReference>
<name>G2RAA1_THETT</name>
<comment type="similarity">
    <text evidence="2">Belongs to the mitochondrion-specific ribosomal protein mL46 family.</text>
</comment>
<dbReference type="InterPro" id="IPR015797">
    <property type="entry name" value="NUDIX_hydrolase-like_dom_sf"/>
</dbReference>
<dbReference type="OrthoDB" id="414075at2759"/>
<accession>G2RAA1</accession>
<keyword evidence="4" id="KW-0689">Ribosomal protein</keyword>
<dbReference type="Gene3D" id="3.90.79.10">
    <property type="entry name" value="Nucleoside Triphosphate Pyrophosphohydrolase"/>
    <property type="match status" value="1"/>
</dbReference>
<dbReference type="GO" id="GO:0005762">
    <property type="term" value="C:mitochondrial large ribosomal subunit"/>
    <property type="evidence" value="ECO:0007669"/>
    <property type="project" value="TreeGrafter"/>
</dbReference>
<evidence type="ECO:0000256" key="5">
    <source>
        <dbReference type="ARBA" id="ARBA00023128"/>
    </source>
</evidence>
<evidence type="ECO:0000256" key="4">
    <source>
        <dbReference type="ARBA" id="ARBA00022980"/>
    </source>
</evidence>
<dbReference type="FunFam" id="3.90.79.10:FF:000018">
    <property type="entry name" value="39S ribosomal protein L46, mitochondrial"/>
    <property type="match status" value="1"/>
</dbReference>
<dbReference type="STRING" id="578455.G2RAA1"/>
<gene>
    <name evidence="10" type="ORF">THITE_2118559</name>
</gene>
<evidence type="ECO:0000313" key="11">
    <source>
        <dbReference type="Proteomes" id="UP000008181"/>
    </source>
</evidence>